<name>A0A0F9EVK1_9ZZZZ</name>
<accession>A0A0F9EVK1</accession>
<proteinExistence type="predicted"/>
<protein>
    <submittedName>
        <fullName evidence="1">Uncharacterized protein</fullName>
    </submittedName>
</protein>
<sequence length="59" mass="6951">MLDRNRILDLAVQSTQSVGNDAIELAADIQEFIEDWLKHRRPKQKSSLLRRLLQWLTGY</sequence>
<evidence type="ECO:0000313" key="1">
    <source>
        <dbReference type="EMBL" id="KKL48980.1"/>
    </source>
</evidence>
<reference evidence="1" key="1">
    <citation type="journal article" date="2015" name="Nature">
        <title>Complex archaea that bridge the gap between prokaryotes and eukaryotes.</title>
        <authorList>
            <person name="Spang A."/>
            <person name="Saw J.H."/>
            <person name="Jorgensen S.L."/>
            <person name="Zaremba-Niedzwiedzka K."/>
            <person name="Martijn J."/>
            <person name="Lind A.E."/>
            <person name="van Eijk R."/>
            <person name="Schleper C."/>
            <person name="Guy L."/>
            <person name="Ettema T.J."/>
        </authorList>
    </citation>
    <scope>NUCLEOTIDE SEQUENCE</scope>
</reference>
<gene>
    <name evidence="1" type="ORF">LCGC14_2320090</name>
</gene>
<comment type="caution">
    <text evidence="1">The sequence shown here is derived from an EMBL/GenBank/DDBJ whole genome shotgun (WGS) entry which is preliminary data.</text>
</comment>
<dbReference type="AlphaFoldDB" id="A0A0F9EVK1"/>
<dbReference type="EMBL" id="LAZR01033127">
    <property type="protein sequence ID" value="KKL48980.1"/>
    <property type="molecule type" value="Genomic_DNA"/>
</dbReference>
<organism evidence="1">
    <name type="scientific">marine sediment metagenome</name>
    <dbReference type="NCBI Taxonomy" id="412755"/>
    <lineage>
        <taxon>unclassified sequences</taxon>
        <taxon>metagenomes</taxon>
        <taxon>ecological metagenomes</taxon>
    </lineage>
</organism>